<evidence type="ECO:0000256" key="2">
    <source>
        <dbReference type="ARBA" id="ARBA00022538"/>
    </source>
</evidence>
<keyword evidence="10" id="KW-1185">Reference proteome</keyword>
<dbReference type="InterPro" id="IPR006037">
    <property type="entry name" value="RCK_C"/>
</dbReference>
<organism evidence="8 9">
    <name type="scientific">Modestobacter marinus</name>
    <dbReference type="NCBI Taxonomy" id="477641"/>
    <lineage>
        <taxon>Bacteria</taxon>
        <taxon>Bacillati</taxon>
        <taxon>Actinomycetota</taxon>
        <taxon>Actinomycetes</taxon>
        <taxon>Geodermatophilales</taxon>
        <taxon>Geodermatophilaceae</taxon>
        <taxon>Modestobacter</taxon>
    </lineage>
</organism>
<dbReference type="EMBL" id="JAAMPA010000001">
    <property type="protein sequence ID" value="NIH68429.1"/>
    <property type="molecule type" value="Genomic_DNA"/>
</dbReference>
<dbReference type="PROSITE" id="PS51202">
    <property type="entry name" value="RCK_C"/>
    <property type="match status" value="1"/>
</dbReference>
<proteinExistence type="predicted"/>
<evidence type="ECO:0000313" key="9">
    <source>
        <dbReference type="Proteomes" id="UP000552836"/>
    </source>
</evidence>
<dbReference type="InterPro" id="IPR003148">
    <property type="entry name" value="RCK_N"/>
</dbReference>
<dbReference type="GO" id="GO:0015079">
    <property type="term" value="F:potassium ion transmembrane transporter activity"/>
    <property type="evidence" value="ECO:0007669"/>
    <property type="project" value="InterPro"/>
</dbReference>
<dbReference type="SUPFAM" id="SSF116726">
    <property type="entry name" value="TrkA C-terminal domain-like"/>
    <property type="match status" value="1"/>
</dbReference>
<keyword evidence="2" id="KW-0813">Transport</keyword>
<reference evidence="7" key="4">
    <citation type="submission" date="2024-05" db="EMBL/GenBank/DDBJ databases">
        <authorList>
            <person name="Sun Q."/>
            <person name="Zhou Y."/>
        </authorList>
    </citation>
    <scope>NUCLEOTIDE SEQUENCE</scope>
    <source>
        <strain evidence="7">CGMCC 4.5581</strain>
    </source>
</reference>
<evidence type="ECO:0000259" key="6">
    <source>
        <dbReference type="PROSITE" id="PS51202"/>
    </source>
</evidence>
<gene>
    <name evidence="7" type="primary">trkA</name>
    <name evidence="8" type="ORF">FB380_002875</name>
    <name evidence="7" type="ORF">GCM10011589_11480</name>
</gene>
<dbReference type="Gene3D" id="3.40.50.720">
    <property type="entry name" value="NAD(P)-binding Rossmann-like Domain"/>
    <property type="match status" value="1"/>
</dbReference>
<comment type="caution">
    <text evidence="8">The sequence shown here is derived from an EMBL/GenBank/DDBJ whole genome shotgun (WGS) entry which is preliminary data.</text>
</comment>
<dbReference type="Proteomes" id="UP000648663">
    <property type="component" value="Unassembled WGS sequence"/>
</dbReference>
<feature type="domain" description="RCK N-terminal" evidence="5">
    <location>
        <begin position="3"/>
        <end position="121"/>
    </location>
</feature>
<protein>
    <recommendedName>
        <fullName evidence="1">Trk system potassium uptake protein TrkA</fullName>
    </recommendedName>
</protein>
<name>A0A846LYD0_9ACTN</name>
<dbReference type="Proteomes" id="UP000552836">
    <property type="component" value="Unassembled WGS sequence"/>
</dbReference>
<dbReference type="GO" id="GO:0005886">
    <property type="term" value="C:plasma membrane"/>
    <property type="evidence" value="ECO:0007669"/>
    <property type="project" value="InterPro"/>
</dbReference>
<keyword evidence="2" id="KW-0633">Potassium transport</keyword>
<evidence type="ECO:0000259" key="5">
    <source>
        <dbReference type="PROSITE" id="PS51201"/>
    </source>
</evidence>
<dbReference type="RefSeq" id="WP_229681888.1">
    <property type="nucleotide sequence ID" value="NZ_BAABJU010000023.1"/>
</dbReference>
<evidence type="ECO:0000313" key="7">
    <source>
        <dbReference type="EMBL" id="GGL57139.1"/>
    </source>
</evidence>
<evidence type="ECO:0000313" key="8">
    <source>
        <dbReference type="EMBL" id="NIH68429.1"/>
    </source>
</evidence>
<keyword evidence="3" id="KW-0630">Potassium</keyword>
<dbReference type="Pfam" id="PF02080">
    <property type="entry name" value="TrkA_C"/>
    <property type="match status" value="1"/>
</dbReference>
<dbReference type="PANTHER" id="PTHR43833:SF8">
    <property type="entry name" value="TRK SYSTEM POTASSIUM UPTAKE PROTEIN TRKA"/>
    <property type="match status" value="1"/>
</dbReference>
<dbReference type="SUPFAM" id="SSF51735">
    <property type="entry name" value="NAD(P)-binding Rossmann-fold domains"/>
    <property type="match status" value="1"/>
</dbReference>
<dbReference type="PROSITE" id="PS51201">
    <property type="entry name" value="RCK_N"/>
    <property type="match status" value="1"/>
</dbReference>
<dbReference type="InterPro" id="IPR006036">
    <property type="entry name" value="K_uptake_TrkA"/>
</dbReference>
<dbReference type="InterPro" id="IPR050721">
    <property type="entry name" value="Trk_Ktr_HKT_K-transport"/>
</dbReference>
<dbReference type="AlphaFoldDB" id="A0A846LYD0"/>
<evidence type="ECO:0000256" key="3">
    <source>
        <dbReference type="ARBA" id="ARBA00022958"/>
    </source>
</evidence>
<keyword evidence="4" id="KW-0520">NAD</keyword>
<accession>A0A846LYD0</accession>
<dbReference type="InterPro" id="IPR036721">
    <property type="entry name" value="RCK_C_sf"/>
</dbReference>
<reference evidence="10" key="2">
    <citation type="journal article" date="2019" name="Int. J. Syst. Evol. Microbiol.">
        <title>The Global Catalogue of Microorganisms (GCM) 10K type strain sequencing project: providing services to taxonomists for standard genome sequencing and annotation.</title>
        <authorList>
            <consortium name="The Broad Institute Genomics Platform"/>
            <consortium name="The Broad Institute Genome Sequencing Center for Infectious Disease"/>
            <person name="Wu L."/>
            <person name="Ma J."/>
        </authorList>
    </citation>
    <scope>NUCLEOTIDE SEQUENCE [LARGE SCALE GENOMIC DNA]</scope>
    <source>
        <strain evidence="10">CGMCC 4.5581</strain>
    </source>
</reference>
<sequence length="225" mass="24163">MGQVHVVVMGCGRVGSAIARRLETIGHSVAVIDQDPEAFRRLGPEFGGRQVTGLGFDRQTLLDAGIDSAGAFAAVSSGDNSNIIAARVARETFGVEHVVARIYDSKRAEVYERMGIPSVATVPWTVSRLMRELLSVKVTEIWREPTGTVLLMRITVTDGWVGRPLAELETASGARAAWLVRFGEAQLPTPSTVLQTGDHLVVAATDELTDRVHQTVEQGPAGGQH</sequence>
<dbReference type="InterPro" id="IPR036291">
    <property type="entry name" value="NAD(P)-bd_dom_sf"/>
</dbReference>
<keyword evidence="2" id="KW-0406">Ion transport</keyword>
<evidence type="ECO:0000256" key="1">
    <source>
        <dbReference type="ARBA" id="ARBA00017378"/>
    </source>
</evidence>
<reference evidence="7" key="1">
    <citation type="journal article" date="2014" name="Int. J. Syst. Evol. Microbiol.">
        <title>Complete genome of a new Firmicutes species belonging to the dominant human colonic microbiota ('Ruminococcus bicirculans') reveals two chromosomes and a selective capacity to utilize plant glucans.</title>
        <authorList>
            <consortium name="NISC Comparative Sequencing Program"/>
            <person name="Wegmann U."/>
            <person name="Louis P."/>
            <person name="Goesmann A."/>
            <person name="Henrissat B."/>
            <person name="Duncan S.H."/>
            <person name="Flint H.J."/>
        </authorList>
    </citation>
    <scope>NUCLEOTIDE SEQUENCE</scope>
    <source>
        <strain evidence="7">CGMCC 4.5581</strain>
    </source>
</reference>
<dbReference type="Gene3D" id="3.30.70.1450">
    <property type="entry name" value="Regulator of K+ conductance, C-terminal domain"/>
    <property type="match status" value="1"/>
</dbReference>
<dbReference type="Pfam" id="PF02254">
    <property type="entry name" value="TrkA_N"/>
    <property type="match status" value="1"/>
</dbReference>
<dbReference type="EMBL" id="BMMI01000002">
    <property type="protein sequence ID" value="GGL57139.1"/>
    <property type="molecule type" value="Genomic_DNA"/>
</dbReference>
<evidence type="ECO:0000256" key="4">
    <source>
        <dbReference type="ARBA" id="ARBA00023027"/>
    </source>
</evidence>
<dbReference type="PANTHER" id="PTHR43833">
    <property type="entry name" value="POTASSIUM CHANNEL PROTEIN 2-RELATED-RELATED"/>
    <property type="match status" value="1"/>
</dbReference>
<feature type="domain" description="RCK C-terminal" evidence="6">
    <location>
        <begin position="139"/>
        <end position="218"/>
    </location>
</feature>
<dbReference type="PRINTS" id="PR00335">
    <property type="entry name" value="KUPTAKETRKA"/>
</dbReference>
<evidence type="ECO:0000313" key="10">
    <source>
        <dbReference type="Proteomes" id="UP000648663"/>
    </source>
</evidence>
<reference evidence="8 9" key="3">
    <citation type="submission" date="2020-02" db="EMBL/GenBank/DDBJ databases">
        <title>Sequencing the genomes of 1000 actinobacteria strains.</title>
        <authorList>
            <person name="Klenk H.-P."/>
        </authorList>
    </citation>
    <scope>NUCLEOTIDE SEQUENCE [LARGE SCALE GENOMIC DNA]</scope>
    <source>
        <strain evidence="8 9">DSM 45201</strain>
    </source>
</reference>